<gene>
    <name evidence="3" type="ORF">CHH57_00845</name>
</gene>
<evidence type="ECO:0000313" key="3">
    <source>
        <dbReference type="EMBL" id="PAD85251.1"/>
    </source>
</evidence>
<feature type="chain" id="PRO_5041646311" description="NAD-dependent epimerase/dehydratase domain-containing protein" evidence="1">
    <location>
        <begin position="21"/>
        <end position="296"/>
    </location>
</feature>
<evidence type="ECO:0000259" key="2">
    <source>
        <dbReference type="Pfam" id="PF01370"/>
    </source>
</evidence>
<feature type="signal peptide" evidence="1">
    <location>
        <begin position="1"/>
        <end position="20"/>
    </location>
</feature>
<dbReference type="Proteomes" id="UP000216961">
    <property type="component" value="Unassembled WGS sequence"/>
</dbReference>
<proteinExistence type="predicted"/>
<dbReference type="PANTHER" id="PTHR43242">
    <property type="entry name" value="NAD(P)-BINDING ROSSMANN-FOLD SUPERFAMILY PROTEIN"/>
    <property type="match status" value="1"/>
</dbReference>
<dbReference type="InterPro" id="IPR036291">
    <property type="entry name" value="NAD(P)-bd_dom_sf"/>
</dbReference>
<comment type="caution">
    <text evidence="3">The sequence shown here is derived from an EMBL/GenBank/DDBJ whole genome shotgun (WGS) entry which is preliminary data.</text>
</comment>
<dbReference type="PANTHER" id="PTHR43242:SF1">
    <property type="entry name" value="NAD(P)-BINDING ROSSMANN-FOLD SUPERFAMILY PROTEIN"/>
    <property type="match status" value="1"/>
</dbReference>
<dbReference type="EMBL" id="NPBQ01000004">
    <property type="protein sequence ID" value="PAD85251.1"/>
    <property type="molecule type" value="Genomic_DNA"/>
</dbReference>
<sequence>MKIIILGSTGFLGSSLFALASSIPDFSVYGTSRFANAHSHILQLDTNNKHQVTQLMNHINPDVVIWSLMDGENEKQLIEIGLHNILTVISPKTKLIYLSTDAVFVDGKGNYSETDLPGFLPSGAPLSTYINAKHIGEDLLLTNHTNHLIIRTGPIYGKDANQEIEARTKRLVHEIKIHGYAHAPANTFKTFVHIDDLSNAIIEIINMNLTGILHVGPIQKESYYSFYGKRLLQLGFATTNLLPFSINKYEKPFHAFDTSLNTKKATSLLRTNFRNVDEHSGIKKIIETNNYESRWK</sequence>
<protein>
    <recommendedName>
        <fullName evidence="2">NAD-dependent epimerase/dehydratase domain-containing protein</fullName>
    </recommendedName>
</protein>
<dbReference type="SUPFAM" id="SSF51735">
    <property type="entry name" value="NAD(P)-binding Rossmann-fold domains"/>
    <property type="match status" value="1"/>
</dbReference>
<organism evidence="3 4">
    <name type="scientific">Niallia circulans</name>
    <name type="common">Bacillus circulans</name>
    <dbReference type="NCBI Taxonomy" id="1397"/>
    <lineage>
        <taxon>Bacteria</taxon>
        <taxon>Bacillati</taxon>
        <taxon>Bacillota</taxon>
        <taxon>Bacilli</taxon>
        <taxon>Bacillales</taxon>
        <taxon>Bacillaceae</taxon>
        <taxon>Niallia</taxon>
    </lineage>
</organism>
<dbReference type="Pfam" id="PF01370">
    <property type="entry name" value="Epimerase"/>
    <property type="match status" value="1"/>
</dbReference>
<dbReference type="AlphaFoldDB" id="A0AA91Z337"/>
<reference evidence="3 4" key="1">
    <citation type="submission" date="2017-07" db="EMBL/GenBank/DDBJ databases">
        <title>Isolation and whole genome analysis of endospore-forming bacteria from heroin.</title>
        <authorList>
            <person name="Kalinowski J."/>
            <person name="Ahrens B."/>
            <person name="Al-Dilaimi A."/>
            <person name="Winkler A."/>
            <person name="Wibberg D."/>
            <person name="Schleenbecker U."/>
            <person name="Ruckert C."/>
            <person name="Wolfel R."/>
            <person name="Grass G."/>
        </authorList>
    </citation>
    <scope>NUCLEOTIDE SEQUENCE [LARGE SCALE GENOMIC DNA]</scope>
    <source>
        <strain evidence="3 4">7521-2</strain>
    </source>
</reference>
<keyword evidence="1" id="KW-0732">Signal</keyword>
<feature type="domain" description="NAD-dependent epimerase/dehydratase" evidence="2">
    <location>
        <begin position="3"/>
        <end position="207"/>
    </location>
</feature>
<accession>A0AA91Z337</accession>
<dbReference type="RefSeq" id="WP_095328434.1">
    <property type="nucleotide sequence ID" value="NZ_NPBQ01000004.1"/>
</dbReference>
<dbReference type="InterPro" id="IPR001509">
    <property type="entry name" value="Epimerase_deHydtase"/>
</dbReference>
<evidence type="ECO:0000256" key="1">
    <source>
        <dbReference type="SAM" id="SignalP"/>
    </source>
</evidence>
<name>A0AA91Z337_NIACI</name>
<dbReference type="Gene3D" id="3.40.50.720">
    <property type="entry name" value="NAD(P)-binding Rossmann-like Domain"/>
    <property type="match status" value="1"/>
</dbReference>
<evidence type="ECO:0000313" key="4">
    <source>
        <dbReference type="Proteomes" id="UP000216961"/>
    </source>
</evidence>